<keyword evidence="4" id="KW-1185">Reference proteome</keyword>
<dbReference type="RefSeq" id="XP_009152675.1">
    <property type="nucleotide sequence ID" value="XM_009154427.1"/>
</dbReference>
<dbReference type="STRING" id="858893.H6BNE4"/>
<dbReference type="GO" id="GO:0016491">
    <property type="term" value="F:oxidoreductase activity"/>
    <property type="evidence" value="ECO:0007669"/>
    <property type="project" value="InterPro"/>
</dbReference>
<sequence>MGFNATVLYPNEPDTTFDMKYYLSNHMPLVEERFKKYGLKSWEVIQFYDTAAGGSSAQQQKQSGEEKPPFVTGCTLVWDSPDQLGAAMSSEDAKPVLDDIKNFCNKGPVFLGGQVVGKSST</sequence>
<dbReference type="OrthoDB" id="4892971at2759"/>
<dbReference type="GeneID" id="20305068"/>
<comment type="similarity">
    <text evidence="1">Belongs to the tpcK family.</text>
</comment>
<dbReference type="Pfam" id="PF07110">
    <property type="entry name" value="EthD"/>
    <property type="match status" value="1"/>
</dbReference>
<gene>
    <name evidence="3" type="ORF">HMPREF1120_00429</name>
</gene>
<dbReference type="HOGENOM" id="CLU_115019_1_2_1"/>
<accession>H6BNE4</accession>
<dbReference type="OMA" id="PSGHDFD"/>
<organism evidence="3 4">
    <name type="scientific">Exophiala dermatitidis (strain ATCC 34100 / CBS 525.76 / NIH/UT8656)</name>
    <name type="common">Black yeast</name>
    <name type="synonym">Wangiella dermatitidis</name>
    <dbReference type="NCBI Taxonomy" id="858893"/>
    <lineage>
        <taxon>Eukaryota</taxon>
        <taxon>Fungi</taxon>
        <taxon>Dikarya</taxon>
        <taxon>Ascomycota</taxon>
        <taxon>Pezizomycotina</taxon>
        <taxon>Eurotiomycetes</taxon>
        <taxon>Chaetothyriomycetidae</taxon>
        <taxon>Chaetothyriales</taxon>
        <taxon>Herpotrichiellaceae</taxon>
        <taxon>Exophiala</taxon>
    </lineage>
</organism>
<name>H6BNE4_EXODN</name>
<dbReference type="SUPFAM" id="SSF54909">
    <property type="entry name" value="Dimeric alpha+beta barrel"/>
    <property type="match status" value="1"/>
</dbReference>
<dbReference type="AlphaFoldDB" id="H6BNE4"/>
<feature type="domain" description="EthD" evidence="2">
    <location>
        <begin position="19"/>
        <end position="105"/>
    </location>
</feature>
<evidence type="ECO:0000259" key="2">
    <source>
        <dbReference type="Pfam" id="PF07110"/>
    </source>
</evidence>
<dbReference type="Gene3D" id="3.30.70.100">
    <property type="match status" value="1"/>
</dbReference>
<protein>
    <recommendedName>
        <fullName evidence="2">EthD domain-containing protein</fullName>
    </recommendedName>
</protein>
<evidence type="ECO:0000313" key="4">
    <source>
        <dbReference type="Proteomes" id="UP000007304"/>
    </source>
</evidence>
<dbReference type="Proteomes" id="UP000007304">
    <property type="component" value="Unassembled WGS sequence"/>
</dbReference>
<evidence type="ECO:0000256" key="1">
    <source>
        <dbReference type="ARBA" id="ARBA00005986"/>
    </source>
</evidence>
<evidence type="ECO:0000313" key="3">
    <source>
        <dbReference type="EMBL" id="EHY52214.1"/>
    </source>
</evidence>
<dbReference type="InterPro" id="IPR011008">
    <property type="entry name" value="Dimeric_a/b-barrel"/>
</dbReference>
<dbReference type="VEuPathDB" id="FungiDB:HMPREF1120_00429"/>
<dbReference type="EMBL" id="JH226130">
    <property type="protein sequence ID" value="EHY52214.1"/>
    <property type="molecule type" value="Genomic_DNA"/>
</dbReference>
<dbReference type="PANTHER" id="PTHR40260">
    <property type="entry name" value="BLR8190 PROTEIN"/>
    <property type="match status" value="1"/>
</dbReference>
<proteinExistence type="inferred from homology"/>
<dbReference type="InParanoid" id="H6BNE4"/>
<dbReference type="InterPro" id="IPR009799">
    <property type="entry name" value="EthD_dom"/>
</dbReference>
<dbReference type="NCBIfam" id="TIGR02118">
    <property type="entry name" value="EthD family reductase"/>
    <property type="match status" value="1"/>
</dbReference>
<reference evidence="3" key="1">
    <citation type="submission" date="2011-07" db="EMBL/GenBank/DDBJ databases">
        <title>The Genome Sequence of Exophiala (Wangiella) dermatitidis NIH/UT8656.</title>
        <authorList>
            <consortium name="The Broad Institute Genome Sequencing Platform"/>
            <person name="Cuomo C."/>
            <person name="Wang Z."/>
            <person name="Hunicke-Smith S."/>
            <person name="Szanislo P.J."/>
            <person name="Earl A."/>
            <person name="Young S.K."/>
            <person name="Zeng Q."/>
            <person name="Gargeya S."/>
            <person name="Fitzgerald M."/>
            <person name="Haas B."/>
            <person name="Abouelleil A."/>
            <person name="Alvarado L."/>
            <person name="Arachchi H.M."/>
            <person name="Berlin A."/>
            <person name="Brown A."/>
            <person name="Chapman S.B."/>
            <person name="Chen Z."/>
            <person name="Dunbar C."/>
            <person name="Freedman E."/>
            <person name="Gearin G."/>
            <person name="Gellesch M."/>
            <person name="Goldberg J."/>
            <person name="Griggs A."/>
            <person name="Gujja S."/>
            <person name="Heiman D."/>
            <person name="Howarth C."/>
            <person name="Larson L."/>
            <person name="Lui A."/>
            <person name="MacDonald P.J.P."/>
            <person name="Montmayeur A."/>
            <person name="Murphy C."/>
            <person name="Neiman D."/>
            <person name="Pearson M."/>
            <person name="Priest M."/>
            <person name="Roberts A."/>
            <person name="Saif S."/>
            <person name="Shea T."/>
            <person name="Shenoy N."/>
            <person name="Sisk P."/>
            <person name="Stolte C."/>
            <person name="Sykes S."/>
            <person name="Wortman J."/>
            <person name="Nusbaum C."/>
            <person name="Birren B."/>
        </authorList>
    </citation>
    <scope>NUCLEOTIDE SEQUENCE</scope>
    <source>
        <strain evidence="3">NIH/UT8656</strain>
    </source>
</reference>
<dbReference type="PANTHER" id="PTHR40260:SF2">
    <property type="entry name" value="BLR8190 PROTEIN"/>
    <property type="match status" value="1"/>
</dbReference>